<accession>A0A915YB86</accession>
<proteinExistence type="predicted"/>
<keyword evidence="3" id="KW-1185">Reference proteome</keyword>
<feature type="compositionally biased region" description="Low complexity" evidence="1">
    <location>
        <begin position="65"/>
        <end position="78"/>
    </location>
</feature>
<reference evidence="2" key="1">
    <citation type="submission" date="2022-09" db="EMBL/GenBank/DDBJ databases">
        <title>Aureispira anguillicida sp. nov., isolated from Leptocephalus of Japanese eel Anguilla japonica.</title>
        <authorList>
            <person name="Yuasa K."/>
            <person name="Mekata T."/>
            <person name="Ikunari K."/>
        </authorList>
    </citation>
    <scope>NUCLEOTIDE SEQUENCE</scope>
    <source>
        <strain evidence="2">EL160426</strain>
    </source>
</reference>
<feature type="compositionally biased region" description="Basic and acidic residues" evidence="1">
    <location>
        <begin position="99"/>
        <end position="126"/>
    </location>
</feature>
<dbReference type="EMBL" id="AP026867">
    <property type="protein sequence ID" value="BDS09887.1"/>
    <property type="molecule type" value="Genomic_DNA"/>
</dbReference>
<evidence type="ECO:0000313" key="3">
    <source>
        <dbReference type="Proteomes" id="UP001060919"/>
    </source>
</evidence>
<organism evidence="2 3">
    <name type="scientific">Aureispira anguillae</name>
    <dbReference type="NCBI Taxonomy" id="2864201"/>
    <lineage>
        <taxon>Bacteria</taxon>
        <taxon>Pseudomonadati</taxon>
        <taxon>Bacteroidota</taxon>
        <taxon>Saprospiria</taxon>
        <taxon>Saprospirales</taxon>
        <taxon>Saprospiraceae</taxon>
        <taxon>Aureispira</taxon>
    </lineage>
</organism>
<dbReference type="Proteomes" id="UP001060919">
    <property type="component" value="Chromosome"/>
</dbReference>
<dbReference type="KEGG" id="aup:AsAng_0005920"/>
<feature type="region of interest" description="Disordered" evidence="1">
    <location>
        <begin position="65"/>
        <end position="126"/>
    </location>
</feature>
<dbReference type="RefSeq" id="WP_264791238.1">
    <property type="nucleotide sequence ID" value="NZ_AP026867.1"/>
</dbReference>
<dbReference type="AlphaFoldDB" id="A0A915YB86"/>
<name>A0A915YB86_9BACT</name>
<evidence type="ECO:0000313" key="2">
    <source>
        <dbReference type="EMBL" id="BDS09887.1"/>
    </source>
</evidence>
<sequence length="838" mass="94014">MPASNLSPKAAKGLLALQKQLRLFLKNFEKLEKGSAERAQYMPSARSIRELYLDLSLMDLTASASAAAPTATTPVDSPKTSKEDRKARREKRKEARKGKREERRANRRAEAVTRKKQKNDKSGAKEESQFRFDSLKSLWNAYEFDKITSNFRAYLDKGEQFLTDAENFISYAEVFVPGEFNKEINEIKELVKKAEGFINVARNISDQVDRYAKIAQDVVNITLTLPSKIDELKDGVVAEATKIFGAAKNFIATADIEDEELKLNVETLKTYLARGQEKLGRLEELVGLVLDDKDGDNLPDWYNRIEAKYNELFGGSTDLIPGTKIDDKILIQITGLKKSVDKFIAAASDKAEELGLQEKIKNAQQWLGQLSKFTEAITGFVENLKDGDLADIYQDLKDFKNFIDTDKDLFEGTTVDDKIKAKLQEYSKKAETWLMNKLTGGDASKENEVRAILGDIDKLILSTGGVVDHSSKYEKDEDRISIPEIHDVSQEEMGEVLAKYGIRKANASFEGILSDMKDQADETKDKVAHRFKDAVKRGAQASDAFRDAKEEYDQAVSKHNDYFKATNSLGRKIINGLLSVAGVAIDSFVPGAGSIISSVGSALLGEFEAVNDEIDKLMPEGFEFIGDLTKDIIPGLLPKWGDERGLIQIEGKELLKGLNELYINGVSSRYKEVIALLNGMKAKTRNLGKNLRSMEQADTIDETGLAAVKKKVVILEMKWSGLRNDIMKKYINLNYPPINKKKAYRFASRYLYSVWLIRFPQKEIRIADAMIGQFEKFGIMKEAKAEWDTGFWAGVGRGFFGFFGGDPFDYRAELKKMKAWASKENDALKSAQAWAGVF</sequence>
<feature type="compositionally biased region" description="Basic residues" evidence="1">
    <location>
        <begin position="88"/>
        <end position="98"/>
    </location>
</feature>
<evidence type="ECO:0000256" key="1">
    <source>
        <dbReference type="SAM" id="MobiDB-lite"/>
    </source>
</evidence>
<protein>
    <submittedName>
        <fullName evidence="2">Uncharacterized protein</fullName>
    </submittedName>
</protein>
<gene>
    <name evidence="2" type="ORF">AsAng_0005920</name>
</gene>